<organism evidence="1 2">
    <name type="scientific">Methyloceanibacter caenitepidi</name>
    <dbReference type="NCBI Taxonomy" id="1384459"/>
    <lineage>
        <taxon>Bacteria</taxon>
        <taxon>Pseudomonadati</taxon>
        <taxon>Pseudomonadota</taxon>
        <taxon>Alphaproteobacteria</taxon>
        <taxon>Hyphomicrobiales</taxon>
        <taxon>Hyphomicrobiaceae</taxon>
        <taxon>Methyloceanibacter</taxon>
    </lineage>
</organism>
<gene>
    <name evidence="1" type="ORF">GL4_2879</name>
</gene>
<dbReference type="KEGG" id="mcg:GL4_2879"/>
<accession>A0A0A8K727</accession>
<dbReference type="RefSeq" id="WP_045368397.1">
    <property type="nucleotide sequence ID" value="NZ_AP014648.1"/>
</dbReference>
<keyword evidence="2" id="KW-1185">Reference proteome</keyword>
<dbReference type="AlphaFoldDB" id="A0A0A8K727"/>
<dbReference type="HOGENOM" id="CLU_067289_0_0_5"/>
<dbReference type="OrthoDB" id="952090at2"/>
<dbReference type="Proteomes" id="UP000031643">
    <property type="component" value="Chromosome"/>
</dbReference>
<name>A0A0A8K727_9HYPH</name>
<reference evidence="1 2" key="1">
    <citation type="submission" date="2014-09" db="EMBL/GenBank/DDBJ databases">
        <title>Genome sequencing of Methyloceanibacter caenitepidi Gela4.</title>
        <authorList>
            <person name="Takeuchi M."/>
            <person name="Susumu S."/>
            <person name="Kamagata Y."/>
            <person name="Oshima K."/>
            <person name="Hattori M."/>
            <person name="Iwasaki W."/>
        </authorList>
    </citation>
    <scope>NUCLEOTIDE SEQUENCE [LARGE SCALE GENOMIC DNA]</scope>
    <source>
        <strain evidence="1 2">Gela4</strain>
    </source>
</reference>
<evidence type="ECO:0000313" key="1">
    <source>
        <dbReference type="EMBL" id="BAQ18312.1"/>
    </source>
</evidence>
<dbReference type="EMBL" id="AP014648">
    <property type="protein sequence ID" value="BAQ18312.1"/>
    <property type="molecule type" value="Genomic_DNA"/>
</dbReference>
<evidence type="ECO:0000313" key="2">
    <source>
        <dbReference type="Proteomes" id="UP000031643"/>
    </source>
</evidence>
<protein>
    <recommendedName>
        <fullName evidence="3">Phage head morphogenesis domain-containing protein</fullName>
    </recommendedName>
</protein>
<evidence type="ECO:0008006" key="3">
    <source>
        <dbReference type="Google" id="ProtNLM"/>
    </source>
</evidence>
<proteinExistence type="predicted"/>
<sequence>MARPSARYIEELVAKWQPKLAKAFLEAFAKIRNRVKKAVLVRLIERGDIQGAILAVGLNPAALNEFSMVHAQAYAESGEATAEHVPASPDGNSPFPFLFALQAARSVAVLRERYVNLQQQVFDSAALAVRDAIVDGLDSGTSPGQIADRLIGYVDRTTRTRVGGIVGLGQGHAKWVASYANDLASDDPAILKRLLDRGLRDKRFDPVILRAIADGKVLTAAIQSRARTAYVSKMLFENARFVAGREAWRLIAAAQEEAWQQAIDSNTVRQDQIVRFWMTRRDERVRRTHRLIPGMNADGRGWREPFQTPSGPSMHAPHDFDPMCRCFERIEVVKPKV</sequence>